<accession>A0A1H2HKE6</accession>
<dbReference type="EMBL" id="LT629787">
    <property type="protein sequence ID" value="SDU32347.1"/>
    <property type="molecule type" value="Genomic_DNA"/>
</dbReference>
<dbReference type="SUPFAM" id="SSF53850">
    <property type="entry name" value="Periplasmic binding protein-like II"/>
    <property type="match status" value="1"/>
</dbReference>
<evidence type="ECO:0000256" key="1">
    <source>
        <dbReference type="SAM" id="MobiDB-lite"/>
    </source>
</evidence>
<dbReference type="AlphaFoldDB" id="A0A1H2HKE6"/>
<feature type="region of interest" description="Disordered" evidence="1">
    <location>
        <begin position="299"/>
        <end position="326"/>
    </location>
</feature>
<dbReference type="Proteomes" id="UP000243924">
    <property type="component" value="Chromosome I"/>
</dbReference>
<name>A0A1H2HKE6_9GAMM</name>
<keyword evidence="4" id="KW-1185">Reference proteome</keyword>
<evidence type="ECO:0000313" key="3">
    <source>
        <dbReference type="EMBL" id="SDU32347.1"/>
    </source>
</evidence>
<organism evidence="3 4">
    <name type="scientific">Halopseudomonas salegens</name>
    <dbReference type="NCBI Taxonomy" id="1434072"/>
    <lineage>
        <taxon>Bacteria</taxon>
        <taxon>Pseudomonadati</taxon>
        <taxon>Pseudomonadota</taxon>
        <taxon>Gammaproteobacteria</taxon>
        <taxon>Pseudomonadales</taxon>
        <taxon>Pseudomonadaceae</taxon>
        <taxon>Halopseudomonas</taxon>
    </lineage>
</organism>
<feature type="compositionally biased region" description="Pro residues" evidence="1">
    <location>
        <begin position="317"/>
        <end position="326"/>
    </location>
</feature>
<evidence type="ECO:0008006" key="5">
    <source>
        <dbReference type="Google" id="ProtNLM"/>
    </source>
</evidence>
<proteinExistence type="predicted"/>
<feature type="chain" id="PRO_5009275802" description="TIGR02285 family protein" evidence="2">
    <location>
        <begin position="29"/>
        <end position="326"/>
    </location>
</feature>
<gene>
    <name evidence="3" type="ORF">SAMN05216210_3111</name>
</gene>
<evidence type="ECO:0000256" key="2">
    <source>
        <dbReference type="SAM" id="SignalP"/>
    </source>
</evidence>
<evidence type="ECO:0000313" key="4">
    <source>
        <dbReference type="Proteomes" id="UP000243924"/>
    </source>
</evidence>
<dbReference type="STRING" id="1434072.SAMN05216210_3111"/>
<protein>
    <recommendedName>
        <fullName evidence="5">TIGR02285 family protein</fullName>
    </recommendedName>
</protein>
<sequence>MCPITRPTVVRSVLLGLLLLLTSPLSQAEPLKWTVWPIPGVVNVADGKPTDGITMLALRQLMQRLPELEPDYRLANRLRQQRDMEYGLQFCSTPLFKRPDTDRYAYFVPFLVSTPIQAVVRRDQLEHFPLRDNRLVLSDLLETTDSHVAVSAFRTYPPLIQDWLAVAEPLGRAERISGSLSGSNLLLMVSHGRIDLTFEFATITRAVSSQLQPPEPLLSLPLAEEMELVVSGIYCSGSDWGRAMAEQLDQAIRELLQDPQALEQLLALYADYLPAETWAAFDKKIIAYYRERAEHVTQWPSPTVADSVPESPTPAETIPPPPEPDQ</sequence>
<reference evidence="4" key="1">
    <citation type="submission" date="2016-10" db="EMBL/GenBank/DDBJ databases">
        <authorList>
            <person name="Varghese N."/>
            <person name="Submissions S."/>
        </authorList>
    </citation>
    <scope>NUCLEOTIDE SEQUENCE [LARGE SCALE GENOMIC DNA]</scope>
    <source>
        <strain evidence="4">CECT 8338</strain>
    </source>
</reference>
<feature type="signal peptide" evidence="2">
    <location>
        <begin position="1"/>
        <end position="28"/>
    </location>
</feature>
<keyword evidence="2" id="KW-0732">Signal</keyword>